<keyword evidence="6 9" id="KW-0255">Endonuclease</keyword>
<dbReference type="PROSITE" id="PS01306">
    <property type="entry name" value="UPF0054"/>
    <property type="match status" value="1"/>
</dbReference>
<sequence length="167" mass="19531">MKRIGKIMETIIYDETDKITEDMADWIEDLLNVAAKKLSVENNAEVSITVVSNEKIREINREYRDKDKVTDVISFAIEDDEDDEDDLLKEFDMEGITIPRDLGDIFISYDKAVEQAEEYGHSVERELGFLMVHGFLHLNGYDHMTDEDEKRMFALQEEILKEYGLKR</sequence>
<protein>
    <recommendedName>
        <fullName evidence="9">Endoribonuclease YbeY</fullName>
        <ecNumber evidence="9">3.1.-.-</ecNumber>
    </recommendedName>
</protein>
<evidence type="ECO:0000256" key="5">
    <source>
        <dbReference type="ARBA" id="ARBA00022723"/>
    </source>
</evidence>
<keyword evidence="2 9" id="KW-0690">Ribosome biogenesis</keyword>
<evidence type="ECO:0000256" key="4">
    <source>
        <dbReference type="ARBA" id="ARBA00022722"/>
    </source>
</evidence>
<evidence type="ECO:0000256" key="9">
    <source>
        <dbReference type="HAMAP-Rule" id="MF_00009"/>
    </source>
</evidence>
<evidence type="ECO:0000256" key="8">
    <source>
        <dbReference type="ARBA" id="ARBA00022833"/>
    </source>
</evidence>
<accession>A0A1G8V1S9</accession>
<dbReference type="GO" id="GO:0006364">
    <property type="term" value="P:rRNA processing"/>
    <property type="evidence" value="ECO:0007669"/>
    <property type="project" value="UniProtKB-UniRule"/>
</dbReference>
<dbReference type="NCBIfam" id="TIGR00043">
    <property type="entry name" value="rRNA maturation RNase YbeY"/>
    <property type="match status" value="1"/>
</dbReference>
<evidence type="ECO:0000313" key="11">
    <source>
        <dbReference type="Proteomes" id="UP000199433"/>
    </source>
</evidence>
<dbReference type="InterPro" id="IPR023091">
    <property type="entry name" value="MetalPrtase_cat_dom_sf_prd"/>
</dbReference>
<comment type="cofactor">
    <cofactor evidence="9">
        <name>Zn(2+)</name>
        <dbReference type="ChEBI" id="CHEBI:29105"/>
    </cofactor>
    <text evidence="9">Binds 1 zinc ion.</text>
</comment>
<feature type="binding site" evidence="9">
    <location>
        <position position="133"/>
    </location>
    <ligand>
        <name>Zn(2+)</name>
        <dbReference type="ChEBI" id="CHEBI:29105"/>
        <note>catalytic</note>
    </ligand>
</feature>
<feature type="binding site" evidence="9">
    <location>
        <position position="137"/>
    </location>
    <ligand>
        <name>Zn(2+)</name>
        <dbReference type="ChEBI" id="CHEBI:29105"/>
        <note>catalytic</note>
    </ligand>
</feature>
<comment type="similarity">
    <text evidence="1 9">Belongs to the endoribonuclease YbeY family.</text>
</comment>
<keyword evidence="11" id="KW-1185">Reference proteome</keyword>
<evidence type="ECO:0000313" key="10">
    <source>
        <dbReference type="EMBL" id="SDJ60056.1"/>
    </source>
</evidence>
<dbReference type="Pfam" id="PF02130">
    <property type="entry name" value="YbeY"/>
    <property type="match status" value="1"/>
</dbReference>
<keyword evidence="3 9" id="KW-0698">rRNA processing</keyword>
<dbReference type="STRING" id="426701.SAMN04488098_100124"/>
<evidence type="ECO:0000256" key="3">
    <source>
        <dbReference type="ARBA" id="ARBA00022552"/>
    </source>
</evidence>
<dbReference type="GO" id="GO:0004222">
    <property type="term" value="F:metalloendopeptidase activity"/>
    <property type="evidence" value="ECO:0007669"/>
    <property type="project" value="InterPro"/>
</dbReference>
<keyword evidence="7 9" id="KW-0378">Hydrolase</keyword>
<evidence type="ECO:0000256" key="7">
    <source>
        <dbReference type="ARBA" id="ARBA00022801"/>
    </source>
</evidence>
<evidence type="ECO:0000256" key="2">
    <source>
        <dbReference type="ARBA" id="ARBA00022517"/>
    </source>
</evidence>
<dbReference type="Proteomes" id="UP000199433">
    <property type="component" value="Unassembled WGS sequence"/>
</dbReference>
<dbReference type="AlphaFoldDB" id="A0A1G8V1S9"/>
<evidence type="ECO:0000256" key="1">
    <source>
        <dbReference type="ARBA" id="ARBA00010875"/>
    </source>
</evidence>
<dbReference type="PANTHER" id="PTHR46986">
    <property type="entry name" value="ENDORIBONUCLEASE YBEY, CHLOROPLASTIC"/>
    <property type="match status" value="1"/>
</dbReference>
<comment type="function">
    <text evidence="9">Single strand-specific metallo-endoribonuclease involved in late-stage 70S ribosome quality control and in maturation of the 3' terminus of the 16S rRNA.</text>
</comment>
<evidence type="ECO:0000256" key="6">
    <source>
        <dbReference type="ARBA" id="ARBA00022759"/>
    </source>
</evidence>
<dbReference type="PANTHER" id="PTHR46986:SF1">
    <property type="entry name" value="ENDORIBONUCLEASE YBEY, CHLOROPLASTIC"/>
    <property type="match status" value="1"/>
</dbReference>
<dbReference type="EC" id="3.1.-.-" evidence="9"/>
<proteinExistence type="inferred from homology"/>
<dbReference type="GO" id="GO:0004521">
    <property type="term" value="F:RNA endonuclease activity"/>
    <property type="evidence" value="ECO:0007669"/>
    <property type="project" value="UniProtKB-UniRule"/>
</dbReference>
<keyword evidence="8 9" id="KW-0862">Zinc</keyword>
<organism evidence="10 11">
    <name type="scientific">Alkalibacterium thalassium</name>
    <dbReference type="NCBI Taxonomy" id="426701"/>
    <lineage>
        <taxon>Bacteria</taxon>
        <taxon>Bacillati</taxon>
        <taxon>Bacillota</taxon>
        <taxon>Bacilli</taxon>
        <taxon>Lactobacillales</taxon>
        <taxon>Carnobacteriaceae</taxon>
        <taxon>Alkalibacterium</taxon>
    </lineage>
</organism>
<comment type="subcellular location">
    <subcellularLocation>
        <location evidence="9">Cytoplasm</location>
    </subcellularLocation>
</comment>
<keyword evidence="4 9" id="KW-0540">Nuclease</keyword>
<feature type="binding site" evidence="9">
    <location>
        <position position="143"/>
    </location>
    <ligand>
        <name>Zn(2+)</name>
        <dbReference type="ChEBI" id="CHEBI:29105"/>
        <note>catalytic</note>
    </ligand>
</feature>
<dbReference type="EMBL" id="FNFK01000001">
    <property type="protein sequence ID" value="SDJ60056.1"/>
    <property type="molecule type" value="Genomic_DNA"/>
</dbReference>
<gene>
    <name evidence="9" type="primary">ybeY</name>
    <name evidence="10" type="ORF">SAMN04488098_100124</name>
</gene>
<keyword evidence="5 9" id="KW-0479">Metal-binding</keyword>
<name>A0A1G8V1S9_9LACT</name>
<dbReference type="InterPro" id="IPR002036">
    <property type="entry name" value="YbeY"/>
</dbReference>
<keyword evidence="9" id="KW-0963">Cytoplasm</keyword>
<dbReference type="HAMAP" id="MF_00009">
    <property type="entry name" value="Endoribonucl_YbeY"/>
    <property type="match status" value="1"/>
</dbReference>
<dbReference type="GO" id="GO:0005737">
    <property type="term" value="C:cytoplasm"/>
    <property type="evidence" value="ECO:0007669"/>
    <property type="project" value="UniProtKB-SubCell"/>
</dbReference>
<dbReference type="Gene3D" id="3.40.390.30">
    <property type="entry name" value="Metalloproteases ('zincins'), catalytic domain"/>
    <property type="match status" value="1"/>
</dbReference>
<dbReference type="InterPro" id="IPR020549">
    <property type="entry name" value="YbeY_CS"/>
</dbReference>
<reference evidence="11" key="1">
    <citation type="submission" date="2016-10" db="EMBL/GenBank/DDBJ databases">
        <authorList>
            <person name="Varghese N."/>
            <person name="Submissions S."/>
        </authorList>
    </citation>
    <scope>NUCLEOTIDE SEQUENCE [LARGE SCALE GENOMIC DNA]</scope>
    <source>
        <strain evidence="11">DSM 19181</strain>
    </source>
</reference>
<dbReference type="SUPFAM" id="SSF55486">
    <property type="entry name" value="Metalloproteases ('zincins'), catalytic domain"/>
    <property type="match status" value="1"/>
</dbReference>
<dbReference type="GO" id="GO:0008270">
    <property type="term" value="F:zinc ion binding"/>
    <property type="evidence" value="ECO:0007669"/>
    <property type="project" value="UniProtKB-UniRule"/>
</dbReference>